<dbReference type="SUPFAM" id="SSF49417">
    <property type="entry name" value="p53-like transcription factors"/>
    <property type="match status" value="1"/>
</dbReference>
<sequence length="1309" mass="142663">MVRSSDPGCLGNQKRSPERSLAVRRRHRAAAANEPSLPACRSVHSFGSGACGGRVHVVLLAAAAGARRAARQCPFFGAKAHRNEIMVLPETHNKLKQTEGDVYRRLAGAVCRGVLPQFLSHRRPEVFPTFNMSMWKAAVGTNVQMQAQAGDDDWETDPDFVVRADWADRNLDNDSPLSVFITACYLIHSDAKSAVEKLEGNVVPLCSIGELREQVAKDDAAYKKRVLEELPKASYGYGGKFGVQNDRMDKSAVGNDYMTSLHKHASQTDAVKGFGGKFGVQSDRQDKCAVGWEHHESVEKHASQKDYSSGFGGKFGVQKERQDKSAVGWEFHEKTQKHASQTDSSALGWNHVEKVEKHESQKDYAKGFGGKFGVQTDRQDSSALSWSHIEKVEKHESQKDYAKGFGGKFGIEKDKQDKSAYSFSEVEKPKPAYQKPKPEIEVSSERAKSLRSRFENMAKAGEEEARKLADEEKQRRLHKDRLEKEAAKKAEEERQKKLRDEHKRIDELQEQLKATEGRDGEEGEDREESYAERKGPLQQRRQPAGRIRAHPARVQEGPLAGLRHSAGTGQCPPSRSALSGGAASPDVSPTQETKPQEERPPAPVVSAMPAAVVASAGVAAAAAAAQAAASHEPEPAPAPVAEEAPKKKVVPQIHHSPVESESSPESGPGWSPLHFPQSWESLEEGIYEQLEPARTEKTISAVALYDYQAAEVIERHMAAASEAPPSYMTLDQRLPAPNQQQPHVVILEQPASRALRFRYQCEGRYPGTLVGVSSTAENKTYPTIKVMNVQKPAVVVVSCVTKDQPYRVHPHNLVGKEGCKNGICTQHLKPDMTCTFTSLGIQCVKRRDVEQNLVQRETIRVDPFRNGFGHKDQAASIDLNAVRLCFQVFLEGSQPGKFTIPLHPVVSDIIYDRKAMSDLTITKLSHTCAPMSGGLEMILLCDKVAKDDIEVWFEEEREGQTLWKERAELLPNGVHKQVAICFRTPRYREPLAADLPVDVHLQLRRPSDGALSEPRAFTLHPNERGETLSLSLSLSLSSLSLSLSPLSPLSSLSPLSPPLSTLSSLSLSLSLSLSPLSPPLLSSLSSLSLSLSLSLPPSLPPSSFPLGSCRDYTFLVSCADPEAIERKKRKIGEGYFDRYFQEGILLGAAAVPVMSVPRTMRQAVRTQARPETGGRSPIPEAIAAATAMQQHAMAQQVGTAAMAQLTPLNPAQYRGDVVETAEKLDSLDLGIDPNDIALSSGDLNMNISDLAGAPNLSLVNLSASLFDSGNNIGGDSNLGMEDGRGGGGGLLNDLGGGGNNGRAFKTEPS</sequence>
<name>A0A9J6GYF6_HAELO</name>
<dbReference type="PROSITE" id="PS51090">
    <property type="entry name" value="CORTACTIN"/>
    <property type="match status" value="5"/>
</dbReference>
<dbReference type="GO" id="GO:0034097">
    <property type="term" value="P:response to cytokine"/>
    <property type="evidence" value="ECO:0007669"/>
    <property type="project" value="TreeGrafter"/>
</dbReference>
<dbReference type="VEuPathDB" id="VectorBase:HLOH_061323"/>
<dbReference type="PROSITE" id="PS01204">
    <property type="entry name" value="REL_1"/>
    <property type="match status" value="1"/>
</dbReference>
<feature type="region of interest" description="Disordered" evidence="1">
    <location>
        <begin position="420"/>
        <end position="606"/>
    </location>
</feature>
<feature type="region of interest" description="Disordered" evidence="1">
    <location>
        <begin position="629"/>
        <end position="675"/>
    </location>
</feature>
<evidence type="ECO:0000259" key="2">
    <source>
        <dbReference type="PROSITE" id="PS50254"/>
    </source>
</evidence>
<gene>
    <name evidence="3" type="ORF">HPB48_018197</name>
</gene>
<dbReference type="InterPro" id="IPR030492">
    <property type="entry name" value="RHD_CS"/>
</dbReference>
<dbReference type="GO" id="GO:0005634">
    <property type="term" value="C:nucleus"/>
    <property type="evidence" value="ECO:0007669"/>
    <property type="project" value="TreeGrafter"/>
</dbReference>
<accession>A0A9J6GYF6</accession>
<keyword evidence="4" id="KW-1185">Reference proteome</keyword>
<dbReference type="InterPro" id="IPR037059">
    <property type="entry name" value="RHD_DNA_bind_dom_sf"/>
</dbReference>
<dbReference type="GO" id="GO:0038061">
    <property type="term" value="P:non-canonical NF-kappaB signal transduction"/>
    <property type="evidence" value="ECO:0007669"/>
    <property type="project" value="TreeGrafter"/>
</dbReference>
<dbReference type="InterPro" id="IPR032397">
    <property type="entry name" value="RHD_dimer"/>
</dbReference>
<dbReference type="InterPro" id="IPR003134">
    <property type="entry name" value="Hs1_Cortactin"/>
</dbReference>
<dbReference type="GO" id="GO:0033554">
    <property type="term" value="P:cellular response to stress"/>
    <property type="evidence" value="ECO:0007669"/>
    <property type="project" value="TreeGrafter"/>
</dbReference>
<dbReference type="Pfam" id="PF16179">
    <property type="entry name" value="RHD_dimer"/>
    <property type="match status" value="1"/>
</dbReference>
<dbReference type="SUPFAM" id="SSF81296">
    <property type="entry name" value="E set domains"/>
    <property type="match status" value="1"/>
</dbReference>
<dbReference type="Proteomes" id="UP000821853">
    <property type="component" value="Chromosome 8"/>
</dbReference>
<organism evidence="3 4">
    <name type="scientific">Haemaphysalis longicornis</name>
    <name type="common">Bush tick</name>
    <dbReference type="NCBI Taxonomy" id="44386"/>
    <lineage>
        <taxon>Eukaryota</taxon>
        <taxon>Metazoa</taxon>
        <taxon>Ecdysozoa</taxon>
        <taxon>Arthropoda</taxon>
        <taxon>Chelicerata</taxon>
        <taxon>Arachnida</taxon>
        <taxon>Acari</taxon>
        <taxon>Parasitiformes</taxon>
        <taxon>Ixodida</taxon>
        <taxon>Ixodoidea</taxon>
        <taxon>Ixodidae</taxon>
        <taxon>Haemaphysalinae</taxon>
        <taxon>Haemaphysalis</taxon>
    </lineage>
</organism>
<dbReference type="GO" id="GO:0045087">
    <property type="term" value="P:innate immune response"/>
    <property type="evidence" value="ECO:0007669"/>
    <property type="project" value="TreeGrafter"/>
</dbReference>
<dbReference type="GO" id="GO:0045944">
    <property type="term" value="P:positive regulation of transcription by RNA polymerase II"/>
    <property type="evidence" value="ECO:0007669"/>
    <property type="project" value="TreeGrafter"/>
</dbReference>
<proteinExistence type="predicted"/>
<protein>
    <recommendedName>
        <fullName evidence="2">RHD domain-containing protein</fullName>
    </recommendedName>
</protein>
<reference evidence="3 4" key="1">
    <citation type="journal article" date="2020" name="Cell">
        <title>Large-Scale Comparative Analyses of Tick Genomes Elucidate Their Genetic Diversity and Vector Capacities.</title>
        <authorList>
            <consortium name="Tick Genome and Microbiome Consortium (TIGMIC)"/>
            <person name="Jia N."/>
            <person name="Wang J."/>
            <person name="Shi W."/>
            <person name="Du L."/>
            <person name="Sun Y."/>
            <person name="Zhan W."/>
            <person name="Jiang J.F."/>
            <person name="Wang Q."/>
            <person name="Zhang B."/>
            <person name="Ji P."/>
            <person name="Bell-Sakyi L."/>
            <person name="Cui X.M."/>
            <person name="Yuan T.T."/>
            <person name="Jiang B.G."/>
            <person name="Yang W.F."/>
            <person name="Lam T.T."/>
            <person name="Chang Q.C."/>
            <person name="Ding S.J."/>
            <person name="Wang X.J."/>
            <person name="Zhu J.G."/>
            <person name="Ruan X.D."/>
            <person name="Zhao L."/>
            <person name="Wei J.T."/>
            <person name="Ye R.Z."/>
            <person name="Que T.C."/>
            <person name="Du C.H."/>
            <person name="Zhou Y.H."/>
            <person name="Cheng J.X."/>
            <person name="Dai P.F."/>
            <person name="Guo W.B."/>
            <person name="Han X.H."/>
            <person name="Huang E.J."/>
            <person name="Li L.F."/>
            <person name="Wei W."/>
            <person name="Gao Y.C."/>
            <person name="Liu J.Z."/>
            <person name="Shao H.Z."/>
            <person name="Wang X."/>
            <person name="Wang C.C."/>
            <person name="Yang T.C."/>
            <person name="Huo Q.B."/>
            <person name="Li W."/>
            <person name="Chen H.Y."/>
            <person name="Chen S.E."/>
            <person name="Zhou L.G."/>
            <person name="Ni X.B."/>
            <person name="Tian J.H."/>
            <person name="Sheng Y."/>
            <person name="Liu T."/>
            <person name="Pan Y.S."/>
            <person name="Xia L.Y."/>
            <person name="Li J."/>
            <person name="Zhao F."/>
            <person name="Cao W.C."/>
        </authorList>
    </citation>
    <scope>NUCLEOTIDE SEQUENCE [LARGE SCALE GENOMIC DNA]</scope>
    <source>
        <strain evidence="3">HaeL-2018</strain>
    </source>
</reference>
<dbReference type="GO" id="GO:0005737">
    <property type="term" value="C:cytoplasm"/>
    <property type="evidence" value="ECO:0007669"/>
    <property type="project" value="InterPro"/>
</dbReference>
<dbReference type="InterPro" id="IPR000451">
    <property type="entry name" value="NFkB/Dor"/>
</dbReference>
<dbReference type="PANTHER" id="PTHR24169:SF25">
    <property type="entry name" value="DORSAL-RELATED IMMUNITY FACTOR DIF-RELATED"/>
    <property type="match status" value="1"/>
</dbReference>
<dbReference type="SMART" id="SM00429">
    <property type="entry name" value="IPT"/>
    <property type="match status" value="1"/>
</dbReference>
<dbReference type="GO" id="GO:0007249">
    <property type="term" value="P:canonical NF-kappaB signal transduction"/>
    <property type="evidence" value="ECO:0007669"/>
    <property type="project" value="TreeGrafter"/>
</dbReference>
<dbReference type="Gene3D" id="2.60.40.340">
    <property type="entry name" value="Rel homology domain (RHD), DNA-binding domain"/>
    <property type="match status" value="1"/>
</dbReference>
<feature type="domain" description="RHD" evidence="2">
    <location>
        <begin position="739"/>
        <end position="917"/>
    </location>
</feature>
<dbReference type="Gene3D" id="2.60.40.10">
    <property type="entry name" value="Immunoglobulins"/>
    <property type="match status" value="1"/>
</dbReference>
<dbReference type="InterPro" id="IPR014756">
    <property type="entry name" value="Ig_E-set"/>
</dbReference>
<dbReference type="PRINTS" id="PR00057">
    <property type="entry name" value="NFKBTNSCPFCT"/>
</dbReference>
<dbReference type="InterPro" id="IPR008967">
    <property type="entry name" value="p53-like_TF_DNA-bd_sf"/>
</dbReference>
<dbReference type="PANTHER" id="PTHR24169">
    <property type="entry name" value="NUCLEAR FACTOR NF-KAPPA-B PROTEIN"/>
    <property type="match status" value="1"/>
</dbReference>
<dbReference type="GO" id="GO:0000981">
    <property type="term" value="F:DNA-binding transcription factor activity, RNA polymerase II-specific"/>
    <property type="evidence" value="ECO:0007669"/>
    <property type="project" value="TreeGrafter"/>
</dbReference>
<dbReference type="Pfam" id="PF00554">
    <property type="entry name" value="RHD_DNA_bind"/>
    <property type="match status" value="1"/>
</dbReference>
<feature type="compositionally biased region" description="Gly residues" evidence="1">
    <location>
        <begin position="1285"/>
        <end position="1300"/>
    </location>
</feature>
<dbReference type="InterPro" id="IPR013783">
    <property type="entry name" value="Ig-like_fold"/>
</dbReference>
<feature type="compositionally biased region" description="Low complexity" evidence="1">
    <location>
        <begin position="659"/>
        <end position="672"/>
    </location>
</feature>
<evidence type="ECO:0000313" key="4">
    <source>
        <dbReference type="Proteomes" id="UP000821853"/>
    </source>
</evidence>
<feature type="region of interest" description="Disordered" evidence="1">
    <location>
        <begin position="1"/>
        <end position="21"/>
    </location>
</feature>
<dbReference type="GO" id="GO:0000978">
    <property type="term" value="F:RNA polymerase II cis-regulatory region sequence-specific DNA binding"/>
    <property type="evidence" value="ECO:0007669"/>
    <property type="project" value="TreeGrafter"/>
</dbReference>
<dbReference type="Pfam" id="PF02218">
    <property type="entry name" value="HS1_rep"/>
    <property type="match status" value="5"/>
</dbReference>
<feature type="region of interest" description="Disordered" evidence="1">
    <location>
        <begin position="1283"/>
        <end position="1309"/>
    </location>
</feature>
<dbReference type="InterPro" id="IPR002909">
    <property type="entry name" value="IPT_dom"/>
</dbReference>
<dbReference type="InterPro" id="IPR011539">
    <property type="entry name" value="RHD_DNA_bind_dom"/>
</dbReference>
<evidence type="ECO:0000256" key="1">
    <source>
        <dbReference type="SAM" id="MobiDB-lite"/>
    </source>
</evidence>
<dbReference type="OrthoDB" id="7881762at2759"/>
<dbReference type="PROSITE" id="PS50254">
    <property type="entry name" value="REL_2"/>
    <property type="match status" value="1"/>
</dbReference>
<dbReference type="EMBL" id="JABSTR010000010">
    <property type="protein sequence ID" value="KAH9380259.1"/>
    <property type="molecule type" value="Genomic_DNA"/>
</dbReference>
<comment type="caution">
    <text evidence="3">The sequence shown here is derived from an EMBL/GenBank/DDBJ whole genome shotgun (WGS) entry which is preliminary data.</text>
</comment>
<evidence type="ECO:0000313" key="3">
    <source>
        <dbReference type="EMBL" id="KAH9380259.1"/>
    </source>
</evidence>
<feature type="compositionally biased region" description="Polar residues" evidence="1">
    <location>
        <begin position="567"/>
        <end position="577"/>
    </location>
</feature>
<dbReference type="FunFam" id="2.60.40.340:FF:000006">
    <property type="entry name" value="Dorsal isoform 1-B"/>
    <property type="match status" value="1"/>
</dbReference>
<feature type="compositionally biased region" description="Basic and acidic residues" evidence="1">
    <location>
        <begin position="425"/>
        <end position="507"/>
    </location>
</feature>